<dbReference type="CDD" id="cd12912">
    <property type="entry name" value="PDC2_MCP_like"/>
    <property type="match status" value="1"/>
</dbReference>
<comment type="similarity">
    <text evidence="8">Belongs to the methyl-accepting chemotaxis (MCP) protein family.</text>
</comment>
<organism evidence="13 14">
    <name type="scientific">Orenia metallireducens</name>
    <dbReference type="NCBI Taxonomy" id="1413210"/>
    <lineage>
        <taxon>Bacteria</taxon>
        <taxon>Bacillati</taxon>
        <taxon>Bacillota</taxon>
        <taxon>Clostridia</taxon>
        <taxon>Halanaerobiales</taxon>
        <taxon>Halobacteroidaceae</taxon>
        <taxon>Orenia</taxon>
    </lineage>
</organism>
<evidence type="ECO:0000256" key="7">
    <source>
        <dbReference type="ARBA" id="ARBA00023224"/>
    </source>
</evidence>
<dbReference type="GO" id="GO:0006935">
    <property type="term" value="P:chemotaxis"/>
    <property type="evidence" value="ECO:0007669"/>
    <property type="project" value="UniProtKB-KW"/>
</dbReference>
<evidence type="ECO:0000256" key="1">
    <source>
        <dbReference type="ARBA" id="ARBA00004651"/>
    </source>
</evidence>
<gene>
    <name evidence="13" type="ORF">SAMN06265827_10929</name>
</gene>
<evidence type="ECO:0000313" key="13">
    <source>
        <dbReference type="EMBL" id="SNY25099.1"/>
    </source>
</evidence>
<feature type="transmembrane region" description="Helical" evidence="10">
    <location>
        <begin position="304"/>
        <end position="323"/>
    </location>
</feature>
<accession>A0A285GNF2</accession>
<dbReference type="SMART" id="SM00304">
    <property type="entry name" value="HAMP"/>
    <property type="match status" value="1"/>
</dbReference>
<dbReference type="CDD" id="cd06225">
    <property type="entry name" value="HAMP"/>
    <property type="match status" value="1"/>
</dbReference>
<dbReference type="Proteomes" id="UP000219573">
    <property type="component" value="Unassembled WGS sequence"/>
</dbReference>
<evidence type="ECO:0000313" key="14">
    <source>
        <dbReference type="Proteomes" id="UP000219573"/>
    </source>
</evidence>
<reference evidence="14" key="1">
    <citation type="submission" date="2017-09" db="EMBL/GenBank/DDBJ databases">
        <authorList>
            <person name="Varghese N."/>
            <person name="Submissions S."/>
        </authorList>
    </citation>
    <scope>NUCLEOTIDE SEQUENCE [LARGE SCALE GENOMIC DNA]</scope>
    <source>
        <strain evidence="14">MSL47</strain>
    </source>
</reference>
<dbReference type="Pfam" id="PF02743">
    <property type="entry name" value="dCache_1"/>
    <property type="match status" value="1"/>
</dbReference>
<evidence type="ECO:0000256" key="8">
    <source>
        <dbReference type="ARBA" id="ARBA00029447"/>
    </source>
</evidence>
<evidence type="ECO:0000256" key="5">
    <source>
        <dbReference type="ARBA" id="ARBA00022989"/>
    </source>
</evidence>
<dbReference type="Pfam" id="PF00672">
    <property type="entry name" value="HAMP"/>
    <property type="match status" value="1"/>
</dbReference>
<keyword evidence="5 10" id="KW-1133">Transmembrane helix</keyword>
<dbReference type="PANTHER" id="PTHR32089">
    <property type="entry name" value="METHYL-ACCEPTING CHEMOTAXIS PROTEIN MCPB"/>
    <property type="match status" value="1"/>
</dbReference>
<evidence type="ECO:0000256" key="6">
    <source>
        <dbReference type="ARBA" id="ARBA00023136"/>
    </source>
</evidence>
<evidence type="ECO:0000256" key="2">
    <source>
        <dbReference type="ARBA" id="ARBA00022475"/>
    </source>
</evidence>
<dbReference type="SUPFAM" id="SSF58104">
    <property type="entry name" value="Methyl-accepting chemotaxis protein (MCP) signaling domain"/>
    <property type="match status" value="1"/>
</dbReference>
<protein>
    <submittedName>
        <fullName evidence="13">Methyl-accepting chemotaxis sensory transducer with Cache sensor</fullName>
    </submittedName>
</protein>
<dbReference type="InterPro" id="IPR003660">
    <property type="entry name" value="HAMP_dom"/>
</dbReference>
<evidence type="ECO:0000256" key="4">
    <source>
        <dbReference type="ARBA" id="ARBA00022692"/>
    </source>
</evidence>
<dbReference type="CDD" id="cd12913">
    <property type="entry name" value="PDC1_MCP_like"/>
    <property type="match status" value="1"/>
</dbReference>
<feature type="domain" description="Methyl-accepting transducer" evidence="11">
    <location>
        <begin position="378"/>
        <end position="614"/>
    </location>
</feature>
<dbReference type="CDD" id="cd11386">
    <property type="entry name" value="MCP_signal"/>
    <property type="match status" value="1"/>
</dbReference>
<evidence type="ECO:0000259" key="11">
    <source>
        <dbReference type="PROSITE" id="PS50111"/>
    </source>
</evidence>
<dbReference type="RefSeq" id="WP_097017480.1">
    <property type="nucleotide sequence ID" value="NZ_OBDZ01000009.1"/>
</dbReference>
<keyword evidence="6 10" id="KW-0472">Membrane</keyword>
<dbReference type="InterPro" id="IPR033479">
    <property type="entry name" value="dCache_1"/>
</dbReference>
<proteinExistence type="inferred from homology"/>
<name>A0A285GNF2_9FIRM</name>
<dbReference type="Gene3D" id="1.10.287.950">
    <property type="entry name" value="Methyl-accepting chemotaxis protein"/>
    <property type="match status" value="1"/>
</dbReference>
<keyword evidence="2" id="KW-1003">Cell membrane</keyword>
<dbReference type="OrthoDB" id="9804955at2"/>
<keyword evidence="4 10" id="KW-0812">Transmembrane</keyword>
<dbReference type="AlphaFoldDB" id="A0A285GNF2"/>
<dbReference type="GO" id="GO:0005886">
    <property type="term" value="C:plasma membrane"/>
    <property type="evidence" value="ECO:0007669"/>
    <property type="project" value="UniProtKB-SubCell"/>
</dbReference>
<dbReference type="PROSITE" id="PS50111">
    <property type="entry name" value="CHEMOTAXIS_TRANSDUC_2"/>
    <property type="match status" value="1"/>
</dbReference>
<keyword evidence="3" id="KW-0145">Chemotaxis</keyword>
<evidence type="ECO:0000259" key="12">
    <source>
        <dbReference type="PROSITE" id="PS50885"/>
    </source>
</evidence>
<dbReference type="PROSITE" id="PS50885">
    <property type="entry name" value="HAMP"/>
    <property type="match status" value="1"/>
</dbReference>
<dbReference type="SMART" id="SM00283">
    <property type="entry name" value="MA"/>
    <property type="match status" value="1"/>
</dbReference>
<dbReference type="EMBL" id="OBDZ01000009">
    <property type="protein sequence ID" value="SNY25099.1"/>
    <property type="molecule type" value="Genomic_DNA"/>
</dbReference>
<keyword evidence="14" id="KW-1185">Reference proteome</keyword>
<dbReference type="InterPro" id="IPR004089">
    <property type="entry name" value="MCPsignal_dom"/>
</dbReference>
<comment type="subcellular location">
    <subcellularLocation>
        <location evidence="1">Cell membrane</location>
        <topology evidence="1">Multi-pass membrane protein</topology>
    </subcellularLocation>
</comment>
<dbReference type="PANTHER" id="PTHR32089:SF112">
    <property type="entry name" value="LYSOZYME-LIKE PROTEIN-RELATED"/>
    <property type="match status" value="1"/>
</dbReference>
<sequence>MNKIKSKITLSILLTSLIIALLVGGVTLFNSRGILKEKAEEKVRGLTNIYGMKLDEQIAKTEELVKQLENIVVQNINLEEVANNPVKMDEFEDEIKDTFLGAAEAADAKSGWIIFDSKTVQGGHSLSFVQKDGRFIRADEYDIYQTGHSEGDWWKKAVENGKNSSDPYFWEPYGGTIVSFSKRVEKDGKLLGVIGSDFMFDEFRESYKNKKIYDSGYLIIVNKNFDFLLHPEFEGKNFKEVSNGQLKEVGEQIENSDKKMGTIYYSYEGNEKVMTYYKLLNGWTLVGSIPVKEMFASLRTTTTLIVSLTIIALIFATIFAFWISNKLSNPLVEVTEKFNKMAKGDFTNTISEEITTRKDEIGDLARGFNKTTKSIRVVISSILDSVENLSAHSEELSAASQEGHATTQETNELIRGVSASIEEIIDSTQQVSSFAEESTNQSQTGRENIGETIFSIKEINDVVKQTVSLINDLDNNSEEIGQIIALINDIAQQTNLLALNAAIEAARAGEHGQGFAVVAEEIRELAEETTKATKNISSLVKITQQRSATGLESIKQVELKAEQGEKIAQKAGEIFNKINNTTEKTSTQIQQVAASTQVLGKNSEQIIQSAEDIATMSDEITNSSLELTNMAQNLQSLVSKFKV</sequence>
<dbReference type="GO" id="GO:0007165">
    <property type="term" value="P:signal transduction"/>
    <property type="evidence" value="ECO:0007669"/>
    <property type="project" value="UniProtKB-KW"/>
</dbReference>
<evidence type="ECO:0000256" key="3">
    <source>
        <dbReference type="ARBA" id="ARBA00022500"/>
    </source>
</evidence>
<keyword evidence="7 9" id="KW-0807">Transducer</keyword>
<evidence type="ECO:0000256" key="9">
    <source>
        <dbReference type="PROSITE-ProRule" id="PRU00284"/>
    </source>
</evidence>
<feature type="domain" description="HAMP" evidence="12">
    <location>
        <begin position="325"/>
        <end position="380"/>
    </location>
</feature>
<dbReference type="Gene3D" id="3.30.450.20">
    <property type="entry name" value="PAS domain"/>
    <property type="match status" value="1"/>
</dbReference>
<dbReference type="Pfam" id="PF00015">
    <property type="entry name" value="MCPsignal"/>
    <property type="match status" value="1"/>
</dbReference>
<evidence type="ECO:0000256" key="10">
    <source>
        <dbReference type="SAM" id="Phobius"/>
    </source>
</evidence>